<dbReference type="InterPro" id="IPR036264">
    <property type="entry name" value="Bact_exopeptidase_dim_dom"/>
</dbReference>
<reference evidence="3 8" key="3">
    <citation type="journal article" date="2019" name="Nat. Med.">
        <title>A library of human gut bacterial isolates paired with longitudinal multiomics data enables mechanistic microbiome research.</title>
        <authorList>
            <person name="Poyet M."/>
            <person name="Groussin M."/>
            <person name="Gibbons S.M."/>
            <person name="Avila-Pacheco J."/>
            <person name="Jiang X."/>
            <person name="Kearney S.M."/>
            <person name="Perrotta A.R."/>
            <person name="Berdy B."/>
            <person name="Zhao S."/>
            <person name="Lieberman T.D."/>
            <person name="Swanson P.K."/>
            <person name="Smith M."/>
            <person name="Roesemann S."/>
            <person name="Alexander J.E."/>
            <person name="Rich S.A."/>
            <person name="Livny J."/>
            <person name="Vlamakis H."/>
            <person name="Clish C."/>
            <person name="Bullock K."/>
            <person name="Deik A."/>
            <person name="Scott J."/>
            <person name="Pierce K.A."/>
            <person name="Xavier R.J."/>
            <person name="Alm E.J."/>
        </authorList>
    </citation>
    <scope>NUCLEOTIDE SEQUENCE [LARGE SCALE GENOMIC DNA]</scope>
    <source>
        <strain evidence="3 8">BIOML-A1</strain>
    </source>
</reference>
<dbReference type="Proteomes" id="UP000095485">
    <property type="component" value="Unassembled WGS sequence"/>
</dbReference>
<evidence type="ECO:0000313" key="8">
    <source>
        <dbReference type="Proteomes" id="UP000449249"/>
    </source>
</evidence>
<evidence type="ECO:0000313" key="7">
    <source>
        <dbReference type="Proteomes" id="UP000261285"/>
    </source>
</evidence>
<dbReference type="EMBL" id="WWSH01000008">
    <property type="protein sequence ID" value="MZK10797.1"/>
    <property type="molecule type" value="Genomic_DNA"/>
</dbReference>
<dbReference type="InterPro" id="IPR052030">
    <property type="entry name" value="Peptidase_M20/M20A_hydrolases"/>
</dbReference>
<evidence type="ECO:0000313" key="6">
    <source>
        <dbReference type="Proteomes" id="UP000095485"/>
    </source>
</evidence>
<dbReference type="Proteomes" id="UP000261285">
    <property type="component" value="Unassembled WGS sequence"/>
</dbReference>
<dbReference type="GO" id="GO:0005737">
    <property type="term" value="C:cytoplasm"/>
    <property type="evidence" value="ECO:0007669"/>
    <property type="project" value="TreeGrafter"/>
</dbReference>
<gene>
    <name evidence="2" type="primary">abgB_2</name>
    <name evidence="5" type="ORF">DXB16_10770</name>
    <name evidence="2" type="ORF">ERS852526_02930</name>
    <name evidence="4" type="ORF">G4332_10530</name>
    <name evidence="3" type="ORF">GT576_10730</name>
</gene>
<dbReference type="GeneID" id="96230206"/>
<reference evidence="2 6" key="1">
    <citation type="submission" date="2015-09" db="EMBL/GenBank/DDBJ databases">
        <authorList>
            <consortium name="Pathogen Informatics"/>
        </authorList>
    </citation>
    <scope>NUCLEOTIDE SEQUENCE [LARGE SCALE GENOMIC DNA]</scope>
    <source>
        <strain evidence="2 6">2789STDY5834914</strain>
    </source>
</reference>
<dbReference type="NCBIfam" id="TIGR01891">
    <property type="entry name" value="amidohydrolases"/>
    <property type="match status" value="1"/>
</dbReference>
<dbReference type="Pfam" id="PF01546">
    <property type="entry name" value="Peptidase_M20"/>
    <property type="match status" value="1"/>
</dbReference>
<dbReference type="Proteomes" id="UP000724058">
    <property type="component" value="Unassembled WGS sequence"/>
</dbReference>
<dbReference type="GO" id="GO:0071713">
    <property type="term" value="F:para-aminobenzoyl-glutamate hydrolase activity"/>
    <property type="evidence" value="ECO:0007669"/>
    <property type="project" value="TreeGrafter"/>
</dbReference>
<dbReference type="SUPFAM" id="SSF53187">
    <property type="entry name" value="Zn-dependent exopeptidases"/>
    <property type="match status" value="1"/>
</dbReference>
<keyword evidence="3" id="KW-0378">Hydrolase</keyword>
<evidence type="ECO:0000313" key="3">
    <source>
        <dbReference type="EMBL" id="MZK10797.1"/>
    </source>
</evidence>
<dbReference type="GO" id="GO:0046657">
    <property type="term" value="P:folic acid catabolic process"/>
    <property type="evidence" value="ECO:0007669"/>
    <property type="project" value="TreeGrafter"/>
</dbReference>
<protein>
    <submittedName>
        <fullName evidence="3">Amidohydrolase</fullName>
    </submittedName>
    <submittedName>
        <fullName evidence="2">Aminobenzoyl-glutamate utilization protein B</fullName>
    </submittedName>
</protein>
<dbReference type="Gene3D" id="3.40.630.10">
    <property type="entry name" value="Zn peptidases"/>
    <property type="match status" value="1"/>
</dbReference>
<dbReference type="OrthoDB" id="9781032at2"/>
<dbReference type="Proteomes" id="UP000449249">
    <property type="component" value="Unassembled WGS sequence"/>
</dbReference>
<dbReference type="InterPro" id="IPR002933">
    <property type="entry name" value="Peptidase_M20"/>
</dbReference>
<organism evidence="2 6">
    <name type="scientific">Dorea longicatena</name>
    <dbReference type="NCBI Taxonomy" id="88431"/>
    <lineage>
        <taxon>Bacteria</taxon>
        <taxon>Bacillati</taxon>
        <taxon>Bacillota</taxon>
        <taxon>Clostridia</taxon>
        <taxon>Lachnospirales</taxon>
        <taxon>Lachnospiraceae</taxon>
        <taxon>Dorea</taxon>
    </lineage>
</organism>
<evidence type="ECO:0000313" key="2">
    <source>
        <dbReference type="EMBL" id="CUQ13855.1"/>
    </source>
</evidence>
<evidence type="ECO:0000259" key="1">
    <source>
        <dbReference type="Pfam" id="PF07687"/>
    </source>
</evidence>
<sequence length="438" mass="47662">MDQTEKLIIDIIDQHRDEIIEFARDIYTHAELGYKEFRTSQKFVNKMKELGLHTETGFAITGVKAYLNEEKKENASLALLGELDALRIPEHAYVNPETDAAHCCGHHAQMAGIFGAALALTVPEIAEKLGGQVVFFATPAEEYGEIEFKNQLREQGKIRYGGGKCELIRTGAFDDIDLCLAHHIQPGDEIQVGSGTGNGFVSKVIRYLGKAAHAAGAPDKGVNALSAASLGLQALGLNRETFRDEDCVRVHPIITKGGNLVNVIPDEIVIETLVRAKTIEAFTDAAKKTDRSFQAGAVAMGAKVEITTLPGYLPTLAEQALPELKRAAELAAPEVPVREAAGHSGGSTDVGDVQHLMPVYTFNTGGVKGGLHQINFEVTNEEEAYIDTAKMFALAAYGLLKEKAARSKELVKNYKPVFKDSAEYTKFMEQFDSKEVLD</sequence>
<dbReference type="Pfam" id="PF07687">
    <property type="entry name" value="M20_dimer"/>
    <property type="match status" value="1"/>
</dbReference>
<reference evidence="5 7" key="2">
    <citation type="submission" date="2018-08" db="EMBL/GenBank/DDBJ databases">
        <title>A genome reference for cultivated species of the human gut microbiota.</title>
        <authorList>
            <person name="Zou Y."/>
            <person name="Xue W."/>
            <person name="Luo G."/>
        </authorList>
    </citation>
    <scope>NUCLEOTIDE SEQUENCE [LARGE SCALE GENOMIC DNA]</scope>
    <source>
        <strain evidence="5 7">OM02-16</strain>
    </source>
</reference>
<evidence type="ECO:0000313" key="4">
    <source>
        <dbReference type="EMBL" id="NSE58545.1"/>
    </source>
</evidence>
<accession>A0A174U246</accession>
<name>A0A174U246_9FIRM</name>
<reference evidence="4" key="4">
    <citation type="journal article" date="2020" name="Cell Host Microbe">
        <title>Functional and Genomic Variation between Human-Derived Isolates of Lachnospiraceae Reveals Inter- and Intra-Species Diversity.</title>
        <authorList>
            <person name="Sorbara M.T."/>
            <person name="Littmann E.R."/>
            <person name="Fontana E."/>
            <person name="Moody T.U."/>
            <person name="Kohout C.E."/>
            <person name="Gjonbalaj M."/>
            <person name="Eaton V."/>
            <person name="Seok R."/>
            <person name="Leiner I.M."/>
            <person name="Pamer E.G."/>
        </authorList>
    </citation>
    <scope>NUCLEOTIDE SEQUENCE</scope>
    <source>
        <strain evidence="4">MSK.10.16</strain>
    </source>
</reference>
<evidence type="ECO:0000313" key="5">
    <source>
        <dbReference type="EMBL" id="RGO31232.1"/>
    </source>
</evidence>
<dbReference type="RefSeq" id="WP_055284609.1">
    <property type="nucleotide sequence ID" value="NZ_AP031429.1"/>
</dbReference>
<dbReference type="EMBL" id="JAAIOD010000013">
    <property type="protein sequence ID" value="NSE58545.1"/>
    <property type="molecule type" value="Genomic_DNA"/>
</dbReference>
<dbReference type="EMBL" id="CZAY01000027">
    <property type="protein sequence ID" value="CUQ13855.1"/>
    <property type="molecule type" value="Genomic_DNA"/>
</dbReference>
<reference evidence="4" key="5">
    <citation type="submission" date="2020-02" db="EMBL/GenBank/DDBJ databases">
        <authorList>
            <person name="Littmann E."/>
            <person name="Sorbara M."/>
        </authorList>
    </citation>
    <scope>NUCLEOTIDE SEQUENCE</scope>
    <source>
        <strain evidence="4">MSK.10.16</strain>
    </source>
</reference>
<proteinExistence type="predicted"/>
<dbReference type="PANTHER" id="PTHR30575:SF3">
    <property type="entry name" value="PEPTIDASE M20 DIMERISATION DOMAIN-CONTAINING PROTEIN"/>
    <property type="match status" value="1"/>
</dbReference>
<dbReference type="AlphaFoldDB" id="A0A174U246"/>
<dbReference type="EMBL" id="QSVN01000012">
    <property type="protein sequence ID" value="RGO31232.1"/>
    <property type="molecule type" value="Genomic_DNA"/>
</dbReference>
<dbReference type="PANTHER" id="PTHR30575">
    <property type="entry name" value="PEPTIDASE M20"/>
    <property type="match status" value="1"/>
</dbReference>
<dbReference type="InterPro" id="IPR017439">
    <property type="entry name" value="Amidohydrolase"/>
</dbReference>
<dbReference type="SUPFAM" id="SSF55031">
    <property type="entry name" value="Bacterial exopeptidase dimerisation domain"/>
    <property type="match status" value="1"/>
</dbReference>
<dbReference type="GO" id="GO:0016805">
    <property type="term" value="F:dipeptidase activity"/>
    <property type="evidence" value="ECO:0007669"/>
    <property type="project" value="TreeGrafter"/>
</dbReference>
<dbReference type="Gene3D" id="3.30.70.360">
    <property type="match status" value="1"/>
</dbReference>
<dbReference type="InterPro" id="IPR011650">
    <property type="entry name" value="Peptidase_M20_dimer"/>
</dbReference>
<feature type="domain" description="Peptidase M20 dimerisation" evidence="1">
    <location>
        <begin position="203"/>
        <end position="288"/>
    </location>
</feature>